<keyword evidence="3 5" id="KW-0418">Kinase</keyword>
<dbReference type="InterPro" id="IPR011611">
    <property type="entry name" value="PfkB_dom"/>
</dbReference>
<dbReference type="InterPro" id="IPR002173">
    <property type="entry name" value="Carboh/pur_kinase_PfkB_CS"/>
</dbReference>
<accession>A0A161WQQ0</accession>
<comment type="caution">
    <text evidence="5">The sequence shown here is derived from an EMBL/GenBank/DDBJ whole genome shotgun (WGS) entry which is preliminary data.</text>
</comment>
<dbReference type="PROSITE" id="PS00584">
    <property type="entry name" value="PFKB_KINASES_2"/>
    <property type="match status" value="1"/>
</dbReference>
<evidence type="ECO:0000313" key="5">
    <source>
        <dbReference type="EMBL" id="KZL88998.1"/>
    </source>
</evidence>
<dbReference type="AlphaFoldDB" id="A0A161WQQ0"/>
<reference evidence="5 6" key="1">
    <citation type="submission" date="2016-04" db="EMBL/GenBank/DDBJ databases">
        <title>Genome sequence of Clostridium magnum DSM 2767.</title>
        <authorList>
            <person name="Poehlein A."/>
            <person name="Uhlig R."/>
            <person name="Fischer R."/>
            <person name="Bahl H."/>
            <person name="Daniel R."/>
        </authorList>
    </citation>
    <scope>NUCLEOTIDE SEQUENCE [LARGE SCALE GENOMIC DNA]</scope>
    <source>
        <strain evidence="5 6">DSM 2767</strain>
    </source>
</reference>
<proteinExistence type="inferred from homology"/>
<feature type="domain" description="Carbohydrate kinase PfkB" evidence="4">
    <location>
        <begin position="195"/>
        <end position="241"/>
    </location>
</feature>
<feature type="domain" description="Carbohydrate kinase PfkB" evidence="4">
    <location>
        <begin position="20"/>
        <end position="135"/>
    </location>
</feature>
<dbReference type="STRING" id="1121326.CLMAG_56960"/>
<comment type="similarity">
    <text evidence="1">Belongs to the carbohydrate kinase PfkB family.</text>
</comment>
<dbReference type="OrthoDB" id="9775849at2"/>
<keyword evidence="6" id="KW-1185">Reference proteome</keyword>
<evidence type="ECO:0000256" key="2">
    <source>
        <dbReference type="ARBA" id="ARBA00022679"/>
    </source>
</evidence>
<dbReference type="Proteomes" id="UP000076603">
    <property type="component" value="Unassembled WGS sequence"/>
</dbReference>
<dbReference type="Pfam" id="PF00294">
    <property type="entry name" value="PfkB"/>
    <property type="match status" value="2"/>
</dbReference>
<gene>
    <name evidence="5" type="primary">frlD_2</name>
    <name evidence="5" type="ORF">CLMAG_56960</name>
</gene>
<dbReference type="EMBL" id="LWAE01000012">
    <property type="protein sequence ID" value="KZL88998.1"/>
    <property type="molecule type" value="Genomic_DNA"/>
</dbReference>
<dbReference type="EC" id="2.7.1.-" evidence="5"/>
<evidence type="ECO:0000256" key="3">
    <source>
        <dbReference type="ARBA" id="ARBA00022777"/>
    </source>
</evidence>
<protein>
    <submittedName>
        <fullName evidence="5">Fructosamine kinase FrlD</fullName>
        <ecNumber evidence="5">2.7.1.-</ecNumber>
    </submittedName>
</protein>
<dbReference type="InterPro" id="IPR029056">
    <property type="entry name" value="Ribokinase-like"/>
</dbReference>
<evidence type="ECO:0000313" key="6">
    <source>
        <dbReference type="Proteomes" id="UP000076603"/>
    </source>
</evidence>
<dbReference type="SUPFAM" id="SSF53613">
    <property type="entry name" value="Ribokinase-like"/>
    <property type="match status" value="1"/>
</dbReference>
<name>A0A161WQQ0_9CLOT</name>
<dbReference type="RefSeq" id="WP_066630229.1">
    <property type="nucleotide sequence ID" value="NZ_FQXL01000020.1"/>
</dbReference>
<dbReference type="PATRIC" id="fig|1121326.3.peg.5753"/>
<dbReference type="InterPro" id="IPR050306">
    <property type="entry name" value="PfkB_Carbo_kinase"/>
</dbReference>
<sequence length="287" mass="31703">MIRAIGIGDNVCDKYEHLKKMFPGGQALNFAVYCCKEHNDAAYIGAFGSDGVAQHIIETLKEIGIDFSHSRHYLGENGYAVVNIRDGERVFVTSNKGGVLRLYPLEFTKEDINYIASFDVIHTSNNSYLDKELPKLASLDNRLSYDFSSSWKDEKRTCQICGYIDIGFISCSDITEEEIKIQLIKMHDWGCCIGIATRGSEGAILYDGNSFYGIKPKIVSAIDTLGAGDSFAAGFIMNFIEYTKYNAPPKGSKAYNELIQGSLENGARLSAQTCMVNGAFEHGTKLV</sequence>
<dbReference type="Gene3D" id="3.40.1190.20">
    <property type="match status" value="1"/>
</dbReference>
<dbReference type="PANTHER" id="PTHR43085">
    <property type="entry name" value="HEXOKINASE FAMILY MEMBER"/>
    <property type="match status" value="1"/>
</dbReference>
<dbReference type="GO" id="GO:0016301">
    <property type="term" value="F:kinase activity"/>
    <property type="evidence" value="ECO:0007669"/>
    <property type="project" value="UniProtKB-KW"/>
</dbReference>
<dbReference type="PANTHER" id="PTHR43085:SF41">
    <property type="entry name" value="FRUCTOSELYSINE 6-KINASE"/>
    <property type="match status" value="1"/>
</dbReference>
<organism evidence="5 6">
    <name type="scientific">Clostridium magnum DSM 2767</name>
    <dbReference type="NCBI Taxonomy" id="1121326"/>
    <lineage>
        <taxon>Bacteria</taxon>
        <taxon>Bacillati</taxon>
        <taxon>Bacillota</taxon>
        <taxon>Clostridia</taxon>
        <taxon>Eubacteriales</taxon>
        <taxon>Clostridiaceae</taxon>
        <taxon>Clostridium</taxon>
    </lineage>
</organism>
<evidence type="ECO:0000256" key="1">
    <source>
        <dbReference type="ARBA" id="ARBA00010688"/>
    </source>
</evidence>
<keyword evidence="2 5" id="KW-0808">Transferase</keyword>
<evidence type="ECO:0000259" key="4">
    <source>
        <dbReference type="Pfam" id="PF00294"/>
    </source>
</evidence>